<dbReference type="KEGG" id="apo:Arcpr_1304"/>
<dbReference type="EMBL" id="CP001857">
    <property type="protein sequence ID" value="ADB58355.1"/>
    <property type="molecule type" value="Genomic_DNA"/>
</dbReference>
<dbReference type="Gene3D" id="3.10.580.10">
    <property type="entry name" value="CBS-domain"/>
    <property type="match status" value="2"/>
</dbReference>
<feature type="domain" description="CBS" evidence="3">
    <location>
        <begin position="154"/>
        <end position="210"/>
    </location>
</feature>
<dbReference type="PaxDb" id="572546-Arcpr_1304"/>
<feature type="domain" description="CBS" evidence="3">
    <location>
        <begin position="233"/>
        <end position="288"/>
    </location>
</feature>
<dbReference type="RefSeq" id="WP_012940691.1">
    <property type="nucleotide sequence ID" value="NC_013741.1"/>
</dbReference>
<feature type="domain" description="CBS" evidence="3">
    <location>
        <begin position="90"/>
        <end position="146"/>
    </location>
</feature>
<evidence type="ECO:0000313" key="5">
    <source>
        <dbReference type="Proteomes" id="UP000001901"/>
    </source>
</evidence>
<dbReference type="GeneID" id="8739991"/>
<dbReference type="HOGENOM" id="CLU_076812_0_0_2"/>
<dbReference type="SMART" id="SM00116">
    <property type="entry name" value="CBS"/>
    <property type="match status" value="4"/>
</dbReference>
<name>D2RE11_ARCPA</name>
<dbReference type="CDD" id="cd17779">
    <property type="entry name" value="CBS_archAMPK_gamma-repeat1"/>
    <property type="match status" value="1"/>
</dbReference>
<dbReference type="SUPFAM" id="SSF54631">
    <property type="entry name" value="CBS-domain pair"/>
    <property type="match status" value="3"/>
</dbReference>
<evidence type="ECO:0000313" key="4">
    <source>
        <dbReference type="EMBL" id="ADB58355.1"/>
    </source>
</evidence>
<accession>D2RE11</accession>
<dbReference type="InterPro" id="IPR046342">
    <property type="entry name" value="CBS_dom_sf"/>
</dbReference>
<dbReference type="Proteomes" id="UP000001901">
    <property type="component" value="Chromosome"/>
</dbReference>
<evidence type="ECO:0000256" key="1">
    <source>
        <dbReference type="ARBA" id="ARBA00023122"/>
    </source>
</evidence>
<organism evidence="4 5">
    <name type="scientific">Archaeoglobus profundus (strain DSM 5631 / JCM 9629 / NBRC 100127 / Av18)</name>
    <dbReference type="NCBI Taxonomy" id="572546"/>
    <lineage>
        <taxon>Archaea</taxon>
        <taxon>Methanobacteriati</taxon>
        <taxon>Methanobacteriota</taxon>
        <taxon>Archaeoglobi</taxon>
        <taxon>Archaeoglobales</taxon>
        <taxon>Archaeoglobaceae</taxon>
        <taxon>Archaeoglobus</taxon>
    </lineage>
</organism>
<dbReference type="InterPro" id="IPR051257">
    <property type="entry name" value="Diverse_CBS-Domain"/>
</dbReference>
<protein>
    <submittedName>
        <fullName evidence="4">Signal transduction protein with CBS domains</fullName>
    </submittedName>
</protein>
<sequence length="288" mass="32283">MKLGSVMNLATRDVKTIPPRSTIMNALKTMVNAGFRRMPVADAGTKKLMGIVSATDIINFLGGGEKHKIVENRYEGNLAKAINESIDEIMTRDVVSVRYTDSWEDAVELMIEKNVGGCPIVDNDGKVFGIVTERDIVKFLASQRRLDGVVRDYMTPRVVTVTPNTTVREAMEIMISKRIRRLPIVKDGILYGILVSTDFLRYFAKDAFKMLETGNIKDVLNKSIHEIASNSNVLKYREPLVFESRDKISDVVRSMVEKGVGCALIVENGKLEGIITERDLMKFLYSNI</sequence>
<dbReference type="Pfam" id="PF00571">
    <property type="entry name" value="CBS"/>
    <property type="match status" value="4"/>
</dbReference>
<dbReference type="InterPro" id="IPR000644">
    <property type="entry name" value="CBS_dom"/>
</dbReference>
<feature type="domain" description="CBS" evidence="3">
    <location>
        <begin position="10"/>
        <end position="69"/>
    </location>
</feature>
<dbReference type="AlphaFoldDB" id="D2RE11"/>
<proteinExistence type="predicted"/>
<dbReference type="STRING" id="572546.Arcpr_1304"/>
<dbReference type="OrthoDB" id="43333at2157"/>
<evidence type="ECO:0000256" key="2">
    <source>
        <dbReference type="PROSITE-ProRule" id="PRU00703"/>
    </source>
</evidence>
<dbReference type="eggNOG" id="arCOG00600">
    <property type="taxonomic scope" value="Archaea"/>
</dbReference>
<gene>
    <name evidence="4" type="ordered locus">Arcpr_1304</name>
</gene>
<evidence type="ECO:0000259" key="3">
    <source>
        <dbReference type="PROSITE" id="PS51371"/>
    </source>
</evidence>
<dbReference type="PANTHER" id="PTHR43080">
    <property type="entry name" value="CBS DOMAIN-CONTAINING PROTEIN CBSX3, MITOCHONDRIAL"/>
    <property type="match status" value="1"/>
</dbReference>
<dbReference type="PANTHER" id="PTHR43080:SF2">
    <property type="entry name" value="CBS DOMAIN-CONTAINING PROTEIN"/>
    <property type="match status" value="1"/>
</dbReference>
<keyword evidence="5" id="KW-1185">Reference proteome</keyword>
<reference evidence="4 5" key="1">
    <citation type="journal article" date="2010" name="Stand. Genomic Sci.">
        <title>Complete genome sequence of Archaeoglobus profundus type strain (AV18).</title>
        <authorList>
            <person name="von Jan M."/>
            <person name="Lapidus A."/>
            <person name="Del Rio T.G."/>
            <person name="Copeland A."/>
            <person name="Tice H."/>
            <person name="Cheng J.F."/>
            <person name="Lucas S."/>
            <person name="Chen F."/>
            <person name="Nolan M."/>
            <person name="Goodwin L."/>
            <person name="Han C."/>
            <person name="Pitluck S."/>
            <person name="Liolios K."/>
            <person name="Ivanova N."/>
            <person name="Mavromatis K."/>
            <person name="Ovchinnikova G."/>
            <person name="Chertkov O."/>
            <person name="Pati A."/>
            <person name="Chen A."/>
            <person name="Palaniappan K."/>
            <person name="Land M."/>
            <person name="Hauser L."/>
            <person name="Chang Y.J."/>
            <person name="Jeffries C.D."/>
            <person name="Saunders E."/>
            <person name="Brettin T."/>
            <person name="Detter J.C."/>
            <person name="Chain P."/>
            <person name="Eichinger K."/>
            <person name="Huber H."/>
            <person name="Spring S."/>
            <person name="Rohde M."/>
            <person name="Goker M."/>
            <person name="Wirth R."/>
            <person name="Woyke T."/>
            <person name="Bristow J."/>
            <person name="Eisen J.A."/>
            <person name="Markowitz V."/>
            <person name="Hugenholtz P."/>
            <person name="Kyrpides N.C."/>
            <person name="Klenk H.P."/>
        </authorList>
    </citation>
    <scope>NUCLEOTIDE SEQUENCE [LARGE SCALE GENOMIC DNA]</scope>
    <source>
        <strain evidence="5">DSM 5631 / JCM 9629 / NBRC 100127 / Av18</strain>
    </source>
</reference>
<keyword evidence="1 2" id="KW-0129">CBS domain</keyword>
<dbReference type="PROSITE" id="PS51371">
    <property type="entry name" value="CBS"/>
    <property type="match status" value="4"/>
</dbReference>